<dbReference type="EMBL" id="RAPO01000003">
    <property type="protein sequence ID" value="RKD93353.1"/>
    <property type="molecule type" value="Genomic_DNA"/>
</dbReference>
<dbReference type="Gene3D" id="1.10.10.10">
    <property type="entry name" value="Winged helix-like DNA-binding domain superfamily/Winged helix DNA-binding domain"/>
    <property type="match status" value="1"/>
</dbReference>
<dbReference type="InterPro" id="IPR036388">
    <property type="entry name" value="WH-like_DNA-bd_sf"/>
</dbReference>
<dbReference type="Proteomes" id="UP000283805">
    <property type="component" value="Unassembled WGS sequence"/>
</dbReference>
<evidence type="ECO:0000313" key="5">
    <source>
        <dbReference type="EMBL" id="RKD93353.1"/>
    </source>
</evidence>
<keyword evidence="2" id="KW-0804">Transcription</keyword>
<evidence type="ECO:0000259" key="4">
    <source>
        <dbReference type="Pfam" id="PF15915"/>
    </source>
</evidence>
<accession>A0A419WCW8</accession>
<dbReference type="PANTHER" id="PTHR34236:SF1">
    <property type="entry name" value="DIMETHYL SULFOXIDE REDUCTASE TRANSCRIPTIONAL ACTIVATOR"/>
    <property type="match status" value="1"/>
</dbReference>
<dbReference type="InterPro" id="IPR031803">
    <property type="entry name" value="BAT_GAF/HTH-assoc"/>
</dbReference>
<dbReference type="RefSeq" id="WP_120245383.1">
    <property type="nucleotide sequence ID" value="NZ_RAPO01000003.1"/>
</dbReference>
<evidence type="ECO:0000256" key="1">
    <source>
        <dbReference type="ARBA" id="ARBA00023015"/>
    </source>
</evidence>
<dbReference type="InterPro" id="IPR007050">
    <property type="entry name" value="HTH_bacterioopsin"/>
</dbReference>
<dbReference type="Pfam" id="PF04967">
    <property type="entry name" value="HTH_10"/>
    <property type="match status" value="1"/>
</dbReference>
<feature type="domain" description="Bacterioopsin transcriptional activator GAF and HTH associated" evidence="4">
    <location>
        <begin position="6"/>
        <end position="149"/>
    </location>
</feature>
<comment type="caution">
    <text evidence="5">The sequence shown here is derived from an EMBL/GenBank/DDBJ whole genome shotgun (WGS) entry which is preliminary data.</text>
</comment>
<dbReference type="PANTHER" id="PTHR34236">
    <property type="entry name" value="DIMETHYL SULFOXIDE REDUCTASE TRANSCRIPTIONAL ACTIVATOR"/>
    <property type="match status" value="1"/>
</dbReference>
<evidence type="ECO:0000313" key="6">
    <source>
        <dbReference type="Proteomes" id="UP000283805"/>
    </source>
</evidence>
<organism evidence="5 6">
    <name type="scientific">Halopiger aswanensis</name>
    <dbReference type="NCBI Taxonomy" id="148449"/>
    <lineage>
        <taxon>Archaea</taxon>
        <taxon>Methanobacteriati</taxon>
        <taxon>Methanobacteriota</taxon>
        <taxon>Stenosarchaea group</taxon>
        <taxon>Halobacteria</taxon>
        <taxon>Halobacteriales</taxon>
        <taxon>Natrialbaceae</taxon>
        <taxon>Halopiger</taxon>
    </lineage>
</organism>
<reference evidence="5 6" key="1">
    <citation type="submission" date="2018-09" db="EMBL/GenBank/DDBJ databases">
        <title>Genomic Encyclopedia of Archaeal and Bacterial Type Strains, Phase II (KMG-II): from individual species to whole genera.</title>
        <authorList>
            <person name="Goeker M."/>
        </authorList>
    </citation>
    <scope>NUCLEOTIDE SEQUENCE [LARGE SCALE GENOMIC DNA]</scope>
    <source>
        <strain evidence="5 6">DSM 13151</strain>
    </source>
</reference>
<name>A0A419WCW8_9EURY</name>
<keyword evidence="1" id="KW-0805">Transcription regulation</keyword>
<keyword evidence="6" id="KW-1185">Reference proteome</keyword>
<dbReference type="OrthoDB" id="202021at2157"/>
<evidence type="ECO:0000256" key="2">
    <source>
        <dbReference type="ARBA" id="ARBA00023163"/>
    </source>
</evidence>
<sequence length="223" mass="25175">MSLFGEFHVPADAFALAETLATAPELIIETERVAATEEVLTPYFWVSGEDGVAFEDAAADDPSIRHLRHIDDVDRASLYRAEWTENVESIVYAYTTVGATILEASAQGDEWELSIRFNNRDRLDQFREYCDEHDIPFTLTQLYERAHPRAGGQYGLTTKQHEALVTAWEMGYYRSTDVSLTDVADSLGISQQSLSRRLQRGYENLIQHALAVTPPSEDPKLEE</sequence>
<protein>
    <submittedName>
        <fullName evidence="5">Putative DNA binding protein</fullName>
    </submittedName>
</protein>
<evidence type="ECO:0000259" key="3">
    <source>
        <dbReference type="Pfam" id="PF04967"/>
    </source>
</evidence>
<proteinExistence type="predicted"/>
<dbReference type="AlphaFoldDB" id="A0A419WCW8"/>
<dbReference type="Pfam" id="PF15915">
    <property type="entry name" value="BAT"/>
    <property type="match status" value="1"/>
</dbReference>
<feature type="domain" description="HTH bat-type" evidence="3">
    <location>
        <begin position="156"/>
        <end position="206"/>
    </location>
</feature>
<gene>
    <name evidence="5" type="ORF">ATJ93_2976</name>
</gene>